<dbReference type="InterPro" id="IPR032750">
    <property type="entry name" value="TnsD_C"/>
</dbReference>
<name>A0A431V9S2_9PROT</name>
<organism evidence="2 3">
    <name type="scientific">Azospirillum griseum</name>
    <dbReference type="NCBI Taxonomy" id="2496639"/>
    <lineage>
        <taxon>Bacteria</taxon>
        <taxon>Pseudomonadati</taxon>
        <taxon>Pseudomonadota</taxon>
        <taxon>Alphaproteobacteria</taxon>
        <taxon>Rhodospirillales</taxon>
        <taxon>Azospirillaceae</taxon>
        <taxon>Azospirillum</taxon>
    </lineage>
</organism>
<keyword evidence="3" id="KW-1185">Reference proteome</keyword>
<reference evidence="2 3" key="1">
    <citation type="submission" date="2018-12" db="EMBL/GenBank/DDBJ databases">
        <authorList>
            <person name="Yang Y."/>
        </authorList>
    </citation>
    <scope>NUCLEOTIDE SEQUENCE [LARGE SCALE GENOMIC DNA]</scope>
    <source>
        <strain evidence="2 3">L-25-5w-1</strain>
    </source>
</reference>
<dbReference type="EMBL" id="RXMA01000053">
    <property type="protein sequence ID" value="RTR12487.1"/>
    <property type="molecule type" value="Genomic_DNA"/>
</dbReference>
<dbReference type="AlphaFoldDB" id="A0A431V9S2"/>
<dbReference type="Proteomes" id="UP000277007">
    <property type="component" value="Unassembled WGS sequence"/>
</dbReference>
<accession>A0A431V9S2</accession>
<evidence type="ECO:0000313" key="2">
    <source>
        <dbReference type="EMBL" id="RTR12487.1"/>
    </source>
</evidence>
<gene>
    <name evidence="2" type="ORF">EJ903_25355</name>
</gene>
<sequence>MHATRLGIDTPWRPLFRPRAAAKDDLGPAIRERWLELQRREPQLGRKALARRLPAEHTWLYRHDRAWLDAHSPLSRLRSPPRNRMNWAAVDQAMAHALRQTAEQILSQSPPMRVTLAELERQLGRPGWAGKRRAKLPETQATLADVTESVEAFRLRRIAWAREALERSEGSAPAWKVHRLAGLPDHLSEAVRHALDATAIPCQ</sequence>
<evidence type="ECO:0000259" key="1">
    <source>
        <dbReference type="Pfam" id="PF15978"/>
    </source>
</evidence>
<dbReference type="Pfam" id="PF15978">
    <property type="entry name" value="TnsD"/>
    <property type="match status" value="1"/>
</dbReference>
<feature type="domain" description="Transposon Tn7 transposition protein TnsD C-terminal" evidence="1">
    <location>
        <begin position="23"/>
        <end position="143"/>
    </location>
</feature>
<proteinExistence type="predicted"/>
<comment type="caution">
    <text evidence="2">The sequence shown here is derived from an EMBL/GenBank/DDBJ whole genome shotgun (WGS) entry which is preliminary data.</text>
</comment>
<protein>
    <recommendedName>
        <fullName evidence="1">Transposon Tn7 transposition protein TnsD C-terminal domain-containing protein</fullName>
    </recommendedName>
</protein>
<evidence type="ECO:0000313" key="3">
    <source>
        <dbReference type="Proteomes" id="UP000277007"/>
    </source>
</evidence>